<proteinExistence type="predicted"/>
<feature type="compositionally biased region" description="Polar residues" evidence="1">
    <location>
        <begin position="1018"/>
        <end position="1029"/>
    </location>
</feature>
<evidence type="ECO:0000313" key="2">
    <source>
        <dbReference type="EMBL" id="CAD7222694.1"/>
    </source>
</evidence>
<sequence>MSGKVGNQTNSQDPQAINSRVFVGNLNTFQVSKSDLERIFQRYGRIAGISMHRGYAFVQFTNPFDARSACMGEDVRNLAGQILDVNMVAEPKPHQIGRKRQNLNKTGNDWEYYYDSYCNAMGLTPPSLPTRLIPPMKRPRLVMPGSGPKNHGIHQKNIQITKATTTVALNQLKTYSSPDILICGNCREMFSDIGGMIEHKRTYCKLRFTCKCGNNGINKNALSVAPAAASLVCVFCKEGFHNAWDLMVHVQSAHMVNFYELGAPLQENGVRAMSTEASPGVSPADNTLGEQTQDHVMCKAEGTAARAETSSGNARAVTLPSSPCSSMKDGASMEHSQKESNRLASRLLGRRRKYTSWLLGGRSWLLGRRRKYTSWLRVDGRSTQAGYWVDGGSTQAGYWVDGGSTQAGYWVDGRSTQAGYWVDGGSTQAGYWVDGGSTQAGYWVDGRSTQAGYWVDGGSTQAGYWVDGGSTQAGYWVDGRSTQAGYWVDGGSTQAGYWVDGGSTQAGYWVDGRSTQAGYWVDGGSTQAGYWVDGGSTQAGYWVDGRSTQAGYWVDGGSTQAGYWVDGGSTQAGYWVDGRSTQAGYWVDGGSTQAGYWVDGGSTQAGYWVDGRSTQAGYWVDGGSTQAGYWVDGGSTQAGYWVDGRSTQAGYWVDGGGTQAGYWVDGGGTQAGYWVDGGGTQAGYWVDRGGTQTGYWVDGGGTQAGYWVDGGGTQTGYWVDGGGTQAGYWVDGGGTQVSIQENLGNFSALPLIMFFDDDAPRSMNLSQLFHTSEARSTLGWNFPIDWEGLPMGICVGLLWCVPNDISIAEHGKPEIPEPAAKFFLERPPGNAIFKVRFPGNPRGSMDESNYSDGGSAPGGNEIEESGGIPTFYLDLAKQDNPILGGGLSGGGGGFGGGGGYGKGKGKGMPYSFQYGVRDNYYGNDYGHQESSDGQQTKGSYRVKLPDGRTMYVTYFATHKSGFNAQVKFQGKAKFPPPKKYKKKFQSYHDSASSGSGVGTNEVLADYSSPSETAVAASPRNTLRRNPQNN</sequence>
<protein>
    <submittedName>
        <fullName evidence="2">Uncharacterized protein</fullName>
    </submittedName>
</protein>
<dbReference type="GO" id="GO:0005634">
    <property type="term" value="C:nucleus"/>
    <property type="evidence" value="ECO:0007669"/>
    <property type="project" value="TreeGrafter"/>
</dbReference>
<dbReference type="InterPro" id="IPR012677">
    <property type="entry name" value="Nucleotide-bd_a/b_plait_sf"/>
</dbReference>
<feature type="region of interest" description="Disordered" evidence="1">
    <location>
        <begin position="307"/>
        <end position="341"/>
    </location>
</feature>
<feature type="compositionally biased region" description="Basic residues" evidence="1">
    <location>
        <begin position="976"/>
        <end position="985"/>
    </location>
</feature>
<dbReference type="FunFam" id="3.30.70.330:FF:000431">
    <property type="entry name" value="Heterogeneous nuclear ribonucleoprotein C"/>
    <property type="match status" value="1"/>
</dbReference>
<reference evidence="2" key="1">
    <citation type="submission" date="2020-11" db="EMBL/GenBank/DDBJ databases">
        <authorList>
            <person name="Tran Van P."/>
        </authorList>
    </citation>
    <scope>NUCLEOTIDE SEQUENCE</scope>
</reference>
<dbReference type="GO" id="GO:0003723">
    <property type="term" value="F:RNA binding"/>
    <property type="evidence" value="ECO:0007669"/>
    <property type="project" value="UniProtKB-UniRule"/>
</dbReference>
<dbReference type="InterPro" id="IPR000618">
    <property type="entry name" value="Insect_cuticle"/>
</dbReference>
<dbReference type="PANTHER" id="PTHR13968:SF26">
    <property type="entry name" value="RRM DOMAIN-CONTAINING PROTEIN"/>
    <property type="match status" value="1"/>
</dbReference>
<dbReference type="InterPro" id="IPR035979">
    <property type="entry name" value="RBD_domain_sf"/>
</dbReference>
<organism evidence="2">
    <name type="scientific">Cyprideis torosa</name>
    <dbReference type="NCBI Taxonomy" id="163714"/>
    <lineage>
        <taxon>Eukaryota</taxon>
        <taxon>Metazoa</taxon>
        <taxon>Ecdysozoa</taxon>
        <taxon>Arthropoda</taxon>
        <taxon>Crustacea</taxon>
        <taxon>Oligostraca</taxon>
        <taxon>Ostracoda</taxon>
        <taxon>Podocopa</taxon>
        <taxon>Podocopida</taxon>
        <taxon>Cytherocopina</taxon>
        <taxon>Cytheroidea</taxon>
        <taxon>Cytherideidae</taxon>
        <taxon>Cyprideis</taxon>
    </lineage>
</organism>
<dbReference type="InterPro" id="IPR013087">
    <property type="entry name" value="Znf_C2H2_type"/>
</dbReference>
<dbReference type="Pfam" id="PF00379">
    <property type="entry name" value="Chitin_bind_4"/>
    <property type="match status" value="1"/>
</dbReference>
<dbReference type="PANTHER" id="PTHR13968">
    <property type="entry name" value="HETEROGENEOUS NUCLEAR RIBONUCLEOPROTEIN"/>
    <property type="match status" value="1"/>
</dbReference>
<evidence type="ECO:0000256" key="1">
    <source>
        <dbReference type="SAM" id="MobiDB-lite"/>
    </source>
</evidence>
<dbReference type="SMART" id="SM00360">
    <property type="entry name" value="RRM"/>
    <property type="match status" value="1"/>
</dbReference>
<accession>A0A7R8ZIK4</accession>
<feature type="compositionally biased region" description="Polar residues" evidence="1">
    <location>
        <begin position="308"/>
        <end position="325"/>
    </location>
</feature>
<dbReference type="AlphaFoldDB" id="A0A7R8ZIK4"/>
<gene>
    <name evidence="2" type="ORF">CTOB1V02_LOCUS695</name>
</gene>
<name>A0A7R8ZIK4_9CRUS</name>
<dbReference type="PROSITE" id="PS50102">
    <property type="entry name" value="RRM"/>
    <property type="match status" value="1"/>
</dbReference>
<dbReference type="Gene3D" id="3.30.70.330">
    <property type="match status" value="1"/>
</dbReference>
<dbReference type="PROSITE" id="PS51155">
    <property type="entry name" value="CHIT_BIND_RR_2"/>
    <property type="match status" value="1"/>
</dbReference>
<dbReference type="Pfam" id="PF00076">
    <property type="entry name" value="RRM_1"/>
    <property type="match status" value="1"/>
</dbReference>
<dbReference type="SUPFAM" id="SSF54928">
    <property type="entry name" value="RNA-binding domain, RBD"/>
    <property type="match status" value="1"/>
</dbReference>
<dbReference type="EMBL" id="OB660093">
    <property type="protein sequence ID" value="CAD7222694.1"/>
    <property type="molecule type" value="Genomic_DNA"/>
</dbReference>
<feature type="region of interest" description="Disordered" evidence="1">
    <location>
        <begin position="973"/>
        <end position="1029"/>
    </location>
</feature>
<dbReference type="GO" id="GO:0042302">
    <property type="term" value="F:structural constituent of cuticle"/>
    <property type="evidence" value="ECO:0007669"/>
    <property type="project" value="UniProtKB-UniRule"/>
</dbReference>
<dbReference type="InterPro" id="IPR000504">
    <property type="entry name" value="RRM_dom"/>
</dbReference>
<dbReference type="InterPro" id="IPR051186">
    <property type="entry name" value="RRM_HNRPC/RALY_subfam"/>
</dbReference>
<feature type="region of interest" description="Disordered" evidence="1">
    <location>
        <begin position="837"/>
        <end position="863"/>
    </location>
</feature>
<dbReference type="PROSITE" id="PS00028">
    <property type="entry name" value="ZINC_FINGER_C2H2_1"/>
    <property type="match status" value="1"/>
</dbReference>
<dbReference type="OrthoDB" id="6730379at2759"/>
<feature type="compositionally biased region" description="Basic and acidic residues" evidence="1">
    <location>
        <begin position="331"/>
        <end position="341"/>
    </location>
</feature>